<dbReference type="Proteomes" id="UP000265618">
    <property type="component" value="Unassembled WGS sequence"/>
</dbReference>
<name>A0A9K3D000_9EUKA</name>
<evidence type="ECO:0000313" key="2">
    <source>
        <dbReference type="EMBL" id="GIQ85536.1"/>
    </source>
</evidence>
<protein>
    <submittedName>
        <fullName evidence="2">Uncharacterized protein</fullName>
    </submittedName>
</protein>
<comment type="caution">
    <text evidence="2">The sequence shown here is derived from an EMBL/GenBank/DDBJ whole genome shotgun (WGS) entry which is preliminary data.</text>
</comment>
<dbReference type="EMBL" id="BDIP01001994">
    <property type="protein sequence ID" value="GIQ85536.1"/>
    <property type="molecule type" value="Genomic_DNA"/>
</dbReference>
<sequence length="92" mass="10083">MGSSVGYALLWATAAPIIGAVVTWTVGMVPSERGMLGFREKVCERTRELYYSFTPADSQLQVAKVEEPQSDSESDYEDEYISAPGGLFIGRL</sequence>
<dbReference type="AlphaFoldDB" id="A0A9K3D000"/>
<evidence type="ECO:0000313" key="3">
    <source>
        <dbReference type="Proteomes" id="UP000265618"/>
    </source>
</evidence>
<accession>A0A9K3D000</accession>
<evidence type="ECO:0000256" key="1">
    <source>
        <dbReference type="SAM" id="Phobius"/>
    </source>
</evidence>
<proteinExistence type="predicted"/>
<feature type="transmembrane region" description="Helical" evidence="1">
    <location>
        <begin position="6"/>
        <end position="29"/>
    </location>
</feature>
<keyword evidence="1" id="KW-0472">Membrane</keyword>
<reference evidence="2 3" key="1">
    <citation type="journal article" date="2018" name="PLoS ONE">
        <title>The draft genome of Kipferlia bialata reveals reductive genome evolution in fornicate parasites.</title>
        <authorList>
            <person name="Tanifuji G."/>
            <person name="Takabayashi S."/>
            <person name="Kume K."/>
            <person name="Takagi M."/>
            <person name="Nakayama T."/>
            <person name="Kamikawa R."/>
            <person name="Inagaki Y."/>
            <person name="Hashimoto T."/>
        </authorList>
    </citation>
    <scope>NUCLEOTIDE SEQUENCE [LARGE SCALE GENOMIC DNA]</scope>
    <source>
        <strain evidence="2">NY0173</strain>
    </source>
</reference>
<keyword evidence="1" id="KW-1133">Transmembrane helix</keyword>
<keyword evidence="3" id="KW-1185">Reference proteome</keyword>
<keyword evidence="1" id="KW-0812">Transmembrane</keyword>
<organism evidence="2 3">
    <name type="scientific">Kipferlia bialata</name>
    <dbReference type="NCBI Taxonomy" id="797122"/>
    <lineage>
        <taxon>Eukaryota</taxon>
        <taxon>Metamonada</taxon>
        <taxon>Carpediemonas-like organisms</taxon>
        <taxon>Kipferlia</taxon>
    </lineage>
</organism>
<gene>
    <name evidence="2" type="ORF">KIPB_007219</name>
</gene>